<proteinExistence type="predicted"/>
<dbReference type="EMBL" id="JADKMA010000114">
    <property type="protein sequence ID" value="MBO8194199.1"/>
    <property type="molecule type" value="Genomic_DNA"/>
</dbReference>
<name>A0ABS3XFY3_9ACTN</name>
<evidence type="ECO:0000313" key="1">
    <source>
        <dbReference type="EMBL" id="MBO8194199.1"/>
    </source>
</evidence>
<sequence>MDISDKKTDEELDGKLDQKIARLKARAAADDARAARELGRLLSLTATDSLAEHQNWPEERWLRAALRMRPDDVETLFLLTGRLAQQIAYWENALELNPDPGEVCEDERTVERRRTEAQHLFARIRAAGPGSDAEAGLDELAILLGVSAGSPAEDAYSFYVLEDEAASGSIEHITTIVASDPGEIRWACDEWLTLSEGAFGAGPALTTYVDGAEVSSVDLSRHLTDLAVDWSTVAVPEPAGTPLPAGLPVPGRGGLYYGFSARVE</sequence>
<dbReference type="RefSeq" id="WP_247746353.1">
    <property type="nucleotide sequence ID" value="NZ_JADKMA010000114.1"/>
</dbReference>
<reference evidence="1 2" key="1">
    <citation type="submission" date="2020-11" db="EMBL/GenBank/DDBJ databases">
        <title>Streptomyces spirodelae sp. nov., isolated from duckweed.</title>
        <authorList>
            <person name="Saimee Y."/>
            <person name="Duangmal K."/>
        </authorList>
    </citation>
    <scope>NUCLEOTIDE SEQUENCE [LARGE SCALE GENOMIC DNA]</scope>
    <source>
        <strain evidence="1 2">S16-07</strain>
    </source>
</reference>
<keyword evidence="2" id="KW-1185">Reference proteome</keyword>
<evidence type="ECO:0000313" key="2">
    <source>
        <dbReference type="Proteomes" id="UP001519064"/>
    </source>
</evidence>
<gene>
    <name evidence="1" type="ORF">ITI46_21415</name>
</gene>
<accession>A0ABS3XFY3</accession>
<organism evidence="1 2">
    <name type="scientific">Streptomyces oryzae</name>
    <dbReference type="NCBI Taxonomy" id="1434886"/>
    <lineage>
        <taxon>Bacteria</taxon>
        <taxon>Bacillati</taxon>
        <taxon>Actinomycetota</taxon>
        <taxon>Actinomycetes</taxon>
        <taxon>Kitasatosporales</taxon>
        <taxon>Streptomycetaceae</taxon>
        <taxon>Streptomyces</taxon>
    </lineage>
</organism>
<protein>
    <submittedName>
        <fullName evidence="1">Uncharacterized protein</fullName>
    </submittedName>
</protein>
<dbReference type="Proteomes" id="UP001519064">
    <property type="component" value="Unassembled WGS sequence"/>
</dbReference>
<comment type="caution">
    <text evidence="1">The sequence shown here is derived from an EMBL/GenBank/DDBJ whole genome shotgun (WGS) entry which is preliminary data.</text>
</comment>